<feature type="signal peptide" evidence="2">
    <location>
        <begin position="1"/>
        <end position="21"/>
    </location>
</feature>
<dbReference type="AlphaFoldDB" id="A0AAV2VPF4"/>
<dbReference type="EMBL" id="CAOF01000086">
    <property type="protein sequence ID" value="CCO46430.1"/>
    <property type="molecule type" value="Genomic_DNA"/>
</dbReference>
<comment type="caution">
    <text evidence="4">The sequence shown here is derived from an EMBL/GenBank/DDBJ whole genome shotgun (WGS) entry which is preliminary data.</text>
</comment>
<dbReference type="InterPro" id="IPR027385">
    <property type="entry name" value="Beta-barrel_OMP"/>
</dbReference>
<sequence>MKKSRVGLFLVTALLSGLASAQDFNRLEGWSLGAGYSETDYDKSLGGFDTASEGGTGFRLETTYNFNGFAGLKASYESNREEDLKGHTLKLGGELGYSYVFSDGSFIKPYLEAGYANHRIQAHGANEKVSESAAYYGAGIRFSTNYGFYVDFGADRSKMDDVNLTQFSATLGMKF</sequence>
<evidence type="ECO:0000256" key="1">
    <source>
        <dbReference type="ARBA" id="ARBA00022729"/>
    </source>
</evidence>
<proteinExistence type="predicted"/>
<evidence type="ECO:0000313" key="4">
    <source>
        <dbReference type="EMBL" id="CCO46430.1"/>
    </source>
</evidence>
<name>A0AAV2VPF4_9VIBR</name>
<reference evidence="4 5" key="1">
    <citation type="journal article" date="2013" name="ISME J.">
        <title>Comparative genomics of pathogenic lineages of Vibrio nigripulchritudo identifies virulence-associated traits.</title>
        <authorList>
            <person name="Goudenege D."/>
            <person name="Labreuche Y."/>
            <person name="Krin E."/>
            <person name="Ansquer D."/>
            <person name="Mangenot S."/>
            <person name="Calteau A."/>
            <person name="Medigue C."/>
            <person name="Mazel D."/>
            <person name="Polz M.F."/>
            <person name="Le Roux F."/>
        </authorList>
    </citation>
    <scope>NUCLEOTIDE SEQUENCE [LARGE SCALE GENOMIC DNA]</scope>
    <source>
        <strain evidence="4 5">SOn1</strain>
    </source>
</reference>
<gene>
    <name evidence="4" type="ORF">VIBNISOn1_1760051</name>
</gene>
<feature type="chain" id="PRO_5043528250" description="Outer membrane protein beta-barrel domain-containing protein" evidence="2">
    <location>
        <begin position="22"/>
        <end position="175"/>
    </location>
</feature>
<dbReference type="Pfam" id="PF13505">
    <property type="entry name" value="OMP_b-brl"/>
    <property type="match status" value="1"/>
</dbReference>
<evidence type="ECO:0000313" key="5">
    <source>
        <dbReference type="Proteomes" id="UP000018211"/>
    </source>
</evidence>
<dbReference type="Proteomes" id="UP000018211">
    <property type="component" value="Unassembled WGS sequence"/>
</dbReference>
<dbReference type="RefSeq" id="WP_004405659.1">
    <property type="nucleotide sequence ID" value="NZ_LK391965.1"/>
</dbReference>
<dbReference type="SUPFAM" id="SSF56925">
    <property type="entry name" value="OMPA-like"/>
    <property type="match status" value="1"/>
</dbReference>
<protein>
    <recommendedName>
        <fullName evidence="3">Outer membrane protein beta-barrel domain-containing protein</fullName>
    </recommendedName>
</protein>
<evidence type="ECO:0000259" key="3">
    <source>
        <dbReference type="Pfam" id="PF13505"/>
    </source>
</evidence>
<feature type="domain" description="Outer membrane protein beta-barrel" evidence="3">
    <location>
        <begin position="12"/>
        <end position="175"/>
    </location>
</feature>
<dbReference type="GeneID" id="97543232"/>
<keyword evidence="1 2" id="KW-0732">Signal</keyword>
<dbReference type="Gene3D" id="2.40.160.20">
    <property type="match status" value="1"/>
</dbReference>
<dbReference type="InterPro" id="IPR011250">
    <property type="entry name" value="OMP/PagP_B-barrel"/>
</dbReference>
<accession>A0AAV2VPF4</accession>
<evidence type="ECO:0000256" key="2">
    <source>
        <dbReference type="SAM" id="SignalP"/>
    </source>
</evidence>
<organism evidence="4 5">
    <name type="scientific">Vibrio nigripulchritudo SOn1</name>
    <dbReference type="NCBI Taxonomy" id="1238450"/>
    <lineage>
        <taxon>Bacteria</taxon>
        <taxon>Pseudomonadati</taxon>
        <taxon>Pseudomonadota</taxon>
        <taxon>Gammaproteobacteria</taxon>
        <taxon>Vibrionales</taxon>
        <taxon>Vibrionaceae</taxon>
        <taxon>Vibrio</taxon>
    </lineage>
</organism>